<dbReference type="GO" id="GO:0016887">
    <property type="term" value="F:ATP hydrolysis activity"/>
    <property type="evidence" value="ECO:0007669"/>
    <property type="project" value="InterPro"/>
</dbReference>
<dbReference type="SUPFAM" id="SSF52540">
    <property type="entry name" value="P-loop containing nucleoside triphosphate hydrolases"/>
    <property type="match status" value="1"/>
</dbReference>
<evidence type="ECO:0000313" key="7">
    <source>
        <dbReference type="EMBL" id="RIA77726.1"/>
    </source>
</evidence>
<evidence type="ECO:0000313" key="8">
    <source>
        <dbReference type="Proteomes" id="UP000266506"/>
    </source>
</evidence>
<dbReference type="PROSITE" id="PS00211">
    <property type="entry name" value="ABC_TRANSPORTER_1"/>
    <property type="match status" value="1"/>
</dbReference>
<keyword evidence="4 7" id="KW-0067">ATP-binding</keyword>
<evidence type="ECO:0000256" key="3">
    <source>
        <dbReference type="ARBA" id="ARBA00022741"/>
    </source>
</evidence>
<dbReference type="RefSeq" id="WP_119016034.1">
    <property type="nucleotide sequence ID" value="NZ_QXEV01000007.1"/>
</dbReference>
<dbReference type="InParanoid" id="A0A397RYT5"/>
<feature type="coiled-coil region" evidence="5">
    <location>
        <begin position="108"/>
        <end position="135"/>
    </location>
</feature>
<dbReference type="InterPro" id="IPR050763">
    <property type="entry name" value="ABC_transporter_ATP-binding"/>
</dbReference>
<dbReference type="InterPro" id="IPR003439">
    <property type="entry name" value="ABC_transporter-like_ATP-bd"/>
</dbReference>
<keyword evidence="2" id="KW-0813">Transport</keyword>
<dbReference type="Proteomes" id="UP000266506">
    <property type="component" value="Unassembled WGS sequence"/>
</dbReference>
<comment type="caution">
    <text evidence="7">The sequence shown here is derived from an EMBL/GenBank/DDBJ whole genome shotgun (WGS) entry which is preliminary data.</text>
</comment>
<evidence type="ECO:0000256" key="4">
    <source>
        <dbReference type="ARBA" id="ARBA00022840"/>
    </source>
</evidence>
<organism evidence="7 8">
    <name type="scientific">Anaeroplasma bactoclasticum</name>
    <dbReference type="NCBI Taxonomy" id="2088"/>
    <lineage>
        <taxon>Bacteria</taxon>
        <taxon>Bacillati</taxon>
        <taxon>Mycoplasmatota</taxon>
        <taxon>Mollicutes</taxon>
        <taxon>Anaeroplasmatales</taxon>
        <taxon>Anaeroplasmataceae</taxon>
        <taxon>Anaeroplasma</taxon>
    </lineage>
</organism>
<evidence type="ECO:0000256" key="5">
    <source>
        <dbReference type="SAM" id="Coils"/>
    </source>
</evidence>
<keyword evidence="3" id="KW-0547">Nucleotide-binding</keyword>
<dbReference type="OrthoDB" id="9778547at2"/>
<dbReference type="InterPro" id="IPR017871">
    <property type="entry name" value="ABC_transporter-like_CS"/>
</dbReference>
<protein>
    <submittedName>
        <fullName evidence="7">Multidrug/hemolysin transport system ATP-binding protein</fullName>
    </submittedName>
</protein>
<gene>
    <name evidence="7" type="ORF">EI71_00879</name>
</gene>
<keyword evidence="8" id="KW-1185">Reference proteome</keyword>
<sequence length="302" mass="35065">MEIIKVNNLVKYYKNFLAVDRISFKVNEGELFAFLGENGAGKSTSINILCTVLSKTSGEVYIDGLDIDKDKEEIKKRIGIVFQGSILDNVLTVKENLMSRCAYYGYSKRVALNRIEELKEELELEDIMNKRYESLSGGQRRRVDIARALIHKPKLLFLDEPTTGLDPKTRRMVWDIINGLRKENNLTVFLTTHYMEETKDADYVVILDHGHIAAEGSPNKLKNQYTCNKLIWHTEDNTLNQELLNKYKLDYTYNLDSYRINYKNNESIIDFLSKEREFLKDYELIKGNMDDVFLNVTGRSLD</sequence>
<dbReference type="PANTHER" id="PTHR42711">
    <property type="entry name" value="ABC TRANSPORTER ATP-BINDING PROTEIN"/>
    <property type="match status" value="1"/>
</dbReference>
<dbReference type="PROSITE" id="PS50893">
    <property type="entry name" value="ABC_TRANSPORTER_2"/>
    <property type="match status" value="1"/>
</dbReference>
<dbReference type="InterPro" id="IPR027417">
    <property type="entry name" value="P-loop_NTPase"/>
</dbReference>
<dbReference type="Gene3D" id="3.40.50.300">
    <property type="entry name" value="P-loop containing nucleotide triphosphate hydrolases"/>
    <property type="match status" value="1"/>
</dbReference>
<evidence type="ECO:0000256" key="1">
    <source>
        <dbReference type="ARBA" id="ARBA00005417"/>
    </source>
</evidence>
<dbReference type="SMART" id="SM00382">
    <property type="entry name" value="AAA"/>
    <property type="match status" value="1"/>
</dbReference>
<feature type="domain" description="ABC transporter" evidence="6">
    <location>
        <begin position="4"/>
        <end position="234"/>
    </location>
</feature>
<dbReference type="AlphaFoldDB" id="A0A397RYT5"/>
<dbReference type="InterPro" id="IPR003593">
    <property type="entry name" value="AAA+_ATPase"/>
</dbReference>
<name>A0A397RYT5_9MOLU</name>
<accession>A0A397RYT5</accession>
<keyword evidence="5" id="KW-0175">Coiled coil</keyword>
<dbReference type="EMBL" id="QXEV01000007">
    <property type="protein sequence ID" value="RIA77726.1"/>
    <property type="molecule type" value="Genomic_DNA"/>
</dbReference>
<reference evidence="7 8" key="1">
    <citation type="submission" date="2018-08" db="EMBL/GenBank/DDBJ databases">
        <title>Genomic Encyclopedia of Archaeal and Bacterial Type Strains, Phase II (KMG-II): from individual species to whole genera.</title>
        <authorList>
            <person name="Goeker M."/>
        </authorList>
    </citation>
    <scope>NUCLEOTIDE SEQUENCE [LARGE SCALE GENOMIC DNA]</scope>
    <source>
        <strain evidence="7 8">ATCC 27112</strain>
    </source>
</reference>
<dbReference type="PANTHER" id="PTHR42711:SF5">
    <property type="entry name" value="ABC TRANSPORTER ATP-BINDING PROTEIN NATA"/>
    <property type="match status" value="1"/>
</dbReference>
<dbReference type="GO" id="GO:0005524">
    <property type="term" value="F:ATP binding"/>
    <property type="evidence" value="ECO:0007669"/>
    <property type="project" value="UniProtKB-KW"/>
</dbReference>
<evidence type="ECO:0000256" key="2">
    <source>
        <dbReference type="ARBA" id="ARBA00022448"/>
    </source>
</evidence>
<dbReference type="Pfam" id="PF00005">
    <property type="entry name" value="ABC_tran"/>
    <property type="match status" value="1"/>
</dbReference>
<evidence type="ECO:0000259" key="6">
    <source>
        <dbReference type="PROSITE" id="PS50893"/>
    </source>
</evidence>
<proteinExistence type="inferred from homology"/>
<comment type="similarity">
    <text evidence="1">Belongs to the ABC transporter superfamily.</text>
</comment>